<proteinExistence type="predicted"/>
<evidence type="ECO:0000313" key="3">
    <source>
        <dbReference type="RefSeq" id="XP_007444614.2"/>
    </source>
</evidence>
<dbReference type="RefSeq" id="XP_007444614.2">
    <property type="nucleotide sequence ID" value="XM_007444552.3"/>
</dbReference>
<organism evidence="2 3">
    <name type="scientific">Python bivittatus</name>
    <name type="common">Burmese python</name>
    <name type="synonym">Python molurus bivittatus</name>
    <dbReference type="NCBI Taxonomy" id="176946"/>
    <lineage>
        <taxon>Eukaryota</taxon>
        <taxon>Metazoa</taxon>
        <taxon>Chordata</taxon>
        <taxon>Craniata</taxon>
        <taxon>Vertebrata</taxon>
        <taxon>Euteleostomi</taxon>
        <taxon>Lepidosauria</taxon>
        <taxon>Squamata</taxon>
        <taxon>Bifurcata</taxon>
        <taxon>Unidentata</taxon>
        <taxon>Episquamata</taxon>
        <taxon>Toxicofera</taxon>
        <taxon>Serpentes</taxon>
        <taxon>Henophidia</taxon>
        <taxon>Pythonidae</taxon>
        <taxon>Python</taxon>
    </lineage>
</organism>
<feature type="region of interest" description="Disordered" evidence="1">
    <location>
        <begin position="149"/>
        <end position="191"/>
    </location>
</feature>
<dbReference type="AlphaFoldDB" id="A0A9F2WLX5"/>
<feature type="compositionally biased region" description="Pro residues" evidence="1">
    <location>
        <begin position="156"/>
        <end position="166"/>
    </location>
</feature>
<feature type="region of interest" description="Disordered" evidence="1">
    <location>
        <begin position="203"/>
        <end position="225"/>
    </location>
</feature>
<protein>
    <submittedName>
        <fullName evidence="3">Uncharacterized protein LOC103063237</fullName>
    </submittedName>
</protein>
<dbReference type="OrthoDB" id="10548184at2759"/>
<sequence length="283" mass="30253">MLRLLLAVEPWKRVNRLVLSFRQSAGHPRSACEPRAGPPRLGAGNKSRSDAACLLSCPGVHFAGVNQLYPMSIWNIQNSPASLDPPATSPVNSPVQIHDEETALTGQDPGSPLSYLLNTVPTVPPVPHQALPGVQGQSTSLGQMGGAAQVLTPGRLPTPEPPPQPLPCLKSAQGPGTLAEPHIGTRDAASHGLLGKRRRLAEGGWRASPAGPAPSALPEAPARSSPVTLESLYRSLEDLRISVLRNLGAVHRQVEALEKRIHLLERWRAEMEGRQQLPEPQQP</sequence>
<dbReference type="KEGG" id="pbi:103063237"/>
<reference evidence="3" key="1">
    <citation type="submission" date="2025-08" db="UniProtKB">
        <authorList>
            <consortium name="RefSeq"/>
        </authorList>
    </citation>
    <scope>IDENTIFICATION</scope>
    <source>
        <tissue evidence="3">Liver</tissue>
    </source>
</reference>
<gene>
    <name evidence="3" type="primary">LOC103063237</name>
</gene>
<accession>A0A9F2WLX5</accession>
<dbReference type="Proteomes" id="UP000695026">
    <property type="component" value="Unplaced"/>
</dbReference>
<dbReference type="GeneID" id="103063237"/>
<name>A0A9F2WLX5_PYTBI</name>
<evidence type="ECO:0000313" key="2">
    <source>
        <dbReference type="Proteomes" id="UP000695026"/>
    </source>
</evidence>
<keyword evidence="2" id="KW-1185">Reference proteome</keyword>
<feature type="region of interest" description="Disordered" evidence="1">
    <location>
        <begin position="27"/>
        <end position="47"/>
    </location>
</feature>
<feature type="compositionally biased region" description="Low complexity" evidence="1">
    <location>
        <begin position="207"/>
        <end position="225"/>
    </location>
</feature>
<evidence type="ECO:0000256" key="1">
    <source>
        <dbReference type="SAM" id="MobiDB-lite"/>
    </source>
</evidence>